<dbReference type="PANTHER" id="PTHR34707">
    <property type="entry name" value="VIMENTIN-TYPE INTERMEDIATE FILAMENT-ASSOCIATED COILED-COIL PROTEIN"/>
    <property type="match status" value="1"/>
</dbReference>
<feature type="coiled-coil region" evidence="1">
    <location>
        <begin position="190"/>
        <end position="249"/>
    </location>
</feature>
<dbReference type="EMBL" id="ATLV01025376">
    <property type="status" value="NOT_ANNOTATED_CDS"/>
    <property type="molecule type" value="Genomic_DNA"/>
</dbReference>
<accession>A0A084WQ99</accession>
<reference evidence="4" key="2">
    <citation type="submission" date="2020-05" db="UniProtKB">
        <authorList>
            <consortium name="EnsemblMetazoa"/>
        </authorList>
    </citation>
    <scope>IDENTIFICATION</scope>
</reference>
<dbReference type="EMBL" id="ATLV01025378">
    <property type="status" value="NOT_ANNOTATED_CDS"/>
    <property type="molecule type" value="Genomic_DNA"/>
</dbReference>
<proteinExistence type="predicted"/>
<feature type="compositionally biased region" description="Polar residues" evidence="2">
    <location>
        <begin position="153"/>
        <end position="162"/>
    </location>
</feature>
<evidence type="ECO:0000256" key="1">
    <source>
        <dbReference type="SAM" id="Coils"/>
    </source>
</evidence>
<protein>
    <submittedName>
        <fullName evidence="3">AGAP003754-PA-like protein</fullName>
    </submittedName>
</protein>
<dbReference type="VEuPathDB" id="VectorBase:ASIC020613"/>
<dbReference type="EMBL" id="KE525385">
    <property type="protein sequence ID" value="KFB52393.1"/>
    <property type="molecule type" value="Genomic_DNA"/>
</dbReference>
<reference evidence="3 5" key="1">
    <citation type="journal article" date="2014" name="BMC Genomics">
        <title>Genome sequence of Anopheles sinensis provides insight into genetics basis of mosquito competence for malaria parasites.</title>
        <authorList>
            <person name="Zhou D."/>
            <person name="Zhang D."/>
            <person name="Ding G."/>
            <person name="Shi L."/>
            <person name="Hou Q."/>
            <person name="Ye Y."/>
            <person name="Xu Y."/>
            <person name="Zhou H."/>
            <person name="Xiong C."/>
            <person name="Li S."/>
            <person name="Yu J."/>
            <person name="Hong S."/>
            <person name="Yu X."/>
            <person name="Zou P."/>
            <person name="Chen C."/>
            <person name="Chang X."/>
            <person name="Wang W."/>
            <person name="Lv Y."/>
            <person name="Sun Y."/>
            <person name="Ma L."/>
            <person name="Shen B."/>
            <person name="Zhu C."/>
        </authorList>
    </citation>
    <scope>NUCLEOTIDE SEQUENCE [LARGE SCALE GENOMIC DNA]</scope>
</reference>
<dbReference type="EMBL" id="ATLV01025379">
    <property type="status" value="NOT_ANNOTATED_CDS"/>
    <property type="molecule type" value="Genomic_DNA"/>
</dbReference>
<feature type="region of interest" description="Disordered" evidence="2">
    <location>
        <begin position="140"/>
        <end position="186"/>
    </location>
</feature>
<evidence type="ECO:0000313" key="3">
    <source>
        <dbReference type="EMBL" id="KFB52393.1"/>
    </source>
</evidence>
<name>A0A084WQ99_ANOSI</name>
<dbReference type="STRING" id="74873.A0A084WQ99"/>
<dbReference type="AlphaFoldDB" id="A0A084WQ99"/>
<feature type="coiled-coil region" evidence="1">
    <location>
        <begin position="297"/>
        <end position="381"/>
    </location>
</feature>
<evidence type="ECO:0000256" key="2">
    <source>
        <dbReference type="SAM" id="MobiDB-lite"/>
    </source>
</evidence>
<keyword evidence="1" id="KW-0175">Coiled coil</keyword>
<feature type="region of interest" description="Disordered" evidence="2">
    <location>
        <begin position="256"/>
        <end position="288"/>
    </location>
</feature>
<dbReference type="Proteomes" id="UP000030765">
    <property type="component" value="Unassembled WGS sequence"/>
</dbReference>
<gene>
    <name evidence="3" type="ORF">ZHAS_00020613</name>
</gene>
<sequence length="436" mass="47412">MSANVGEKSCETPGAMKSILKKGSKVEAEEPAPTKDTNVSLKRKKVSEKMGVTGAGTAPGGDQPADPMSESYASVVKQAEKEVEHASQLVQPVPSSAALGNHSKANGKRLKLDIKTHTADQTTGEQPVGLLHGEKVTVVRSKPPIPPKPDVRTQPQRVSSVGSAGAPNLNGRETKGKKQQVTEAQTAHTVQKLLAQNEQMRLELSELRSNLAAERNAVRVLRAQNESDLRKTKAECKKLQEALQHQKRNAAVQCQGVPAGGVPPAKRAHRGPGEQETGAPMSPGGPGTPQHQCNLEVLKLNQEISALRETNKFLEEKYLISSEAERRKASDIRVQRDLHELRLTQLSKSAKNEIQRLLEELKSKERSIAQLKKELQAAQTSGGCRKERGKAAKNSAQQSHECFSATLLWRFCEEGGRRNATADIMPTDSDMQITKC</sequence>
<organism evidence="3">
    <name type="scientific">Anopheles sinensis</name>
    <name type="common">Mosquito</name>
    <dbReference type="NCBI Taxonomy" id="74873"/>
    <lineage>
        <taxon>Eukaryota</taxon>
        <taxon>Metazoa</taxon>
        <taxon>Ecdysozoa</taxon>
        <taxon>Arthropoda</taxon>
        <taxon>Hexapoda</taxon>
        <taxon>Insecta</taxon>
        <taxon>Pterygota</taxon>
        <taxon>Neoptera</taxon>
        <taxon>Endopterygota</taxon>
        <taxon>Diptera</taxon>
        <taxon>Nematocera</taxon>
        <taxon>Culicoidea</taxon>
        <taxon>Culicidae</taxon>
        <taxon>Anophelinae</taxon>
        <taxon>Anopheles</taxon>
    </lineage>
</organism>
<dbReference type="OrthoDB" id="6424487at2759"/>
<evidence type="ECO:0000313" key="5">
    <source>
        <dbReference type="Proteomes" id="UP000030765"/>
    </source>
</evidence>
<dbReference type="VEuPathDB" id="VectorBase:ASIS006986"/>
<dbReference type="PANTHER" id="PTHR34707:SF1">
    <property type="entry name" value="VIMENTIN-TYPE INTERMEDIATE FILAMENT-ASSOCIATED COILED-COIL PROTEIN"/>
    <property type="match status" value="1"/>
</dbReference>
<keyword evidence="5" id="KW-1185">Reference proteome</keyword>
<feature type="region of interest" description="Disordered" evidence="2">
    <location>
        <begin position="1"/>
        <end position="106"/>
    </location>
</feature>
<dbReference type="EMBL" id="ATLV01025380">
    <property type="status" value="NOT_ANNOTATED_CDS"/>
    <property type="molecule type" value="Genomic_DNA"/>
</dbReference>
<dbReference type="GO" id="GO:0045098">
    <property type="term" value="C:type III intermediate filament"/>
    <property type="evidence" value="ECO:0007669"/>
    <property type="project" value="TreeGrafter"/>
</dbReference>
<dbReference type="EnsemblMetazoa" id="ASIC020613-RA">
    <property type="protein sequence ID" value="ASIC020613-PA"/>
    <property type="gene ID" value="ASIC020613"/>
</dbReference>
<dbReference type="EMBL" id="ATLV01025377">
    <property type="status" value="NOT_ANNOTATED_CDS"/>
    <property type="molecule type" value="Genomic_DNA"/>
</dbReference>
<evidence type="ECO:0000313" key="4">
    <source>
        <dbReference type="EnsemblMetazoa" id="ASIC020613-PA"/>
    </source>
</evidence>